<keyword evidence="2" id="KW-0813">Transport</keyword>
<name>A0ABU7G075_9ALTE</name>
<dbReference type="Pfam" id="PF13416">
    <property type="entry name" value="SBP_bac_8"/>
    <property type="match status" value="1"/>
</dbReference>
<dbReference type="RefSeq" id="WP_329774107.1">
    <property type="nucleotide sequence ID" value="NZ_JAYDYW010000004.1"/>
</dbReference>
<dbReference type="Proteomes" id="UP001310248">
    <property type="component" value="Unassembled WGS sequence"/>
</dbReference>
<proteinExistence type="inferred from homology"/>
<comment type="caution">
    <text evidence="4">The sequence shown here is derived from an EMBL/GenBank/DDBJ whole genome shotgun (WGS) entry which is preliminary data.</text>
</comment>
<evidence type="ECO:0000313" key="4">
    <source>
        <dbReference type="EMBL" id="MEE1672662.1"/>
    </source>
</evidence>
<keyword evidence="3" id="KW-0732">Signal</keyword>
<sequence length="389" mass="43737">MRFVLLLLAIVWGSASAEQLSFLYYREQGKAIFQELLDEFSAQSQHQVTLYQITSESLKPSLIKSVLQGTAADVAFAPSDIIGITEQAKLSAVPREFIDSSTPSSLLLTATIDEQLHGIPILQGNHLMLFYNRRLVEQPASTWQELLDQKKHFDEQGIATIGWNYSEMYWFAGFYNTFGGRMTRGKLVTLDQPPMEDALNFYKSLTKRSLVSAECTYDCGYKDFIEGKVAYAINGEWAIADFEHHLGDELGIALIPNIGNRAFKPLSSSLVLVFPDNSLNSNKAAALKELSEYLQSEKVQQRLYQEARFLPVNADLLDQIKQQSNPNEAAMLAQLEQAVPMSAEAAQASAWLGLRKGFELFSKGVLDAAKAREYMQQFAERDYRQTQKQ</sequence>
<accession>A0ABU7G075</accession>
<reference evidence="4 5" key="2">
    <citation type="submission" date="2023-12" db="EMBL/GenBank/DDBJ databases">
        <authorList>
            <consortium name="Cladostephus spongiosus"/>
            <person name="Lorente B."/>
            <person name="Cabral C."/>
            <person name="Frias J."/>
            <person name="Faria J."/>
            <person name="Toubarro D."/>
        </authorList>
    </citation>
    <scope>NUCLEOTIDE SEQUENCE [LARGE SCALE GENOMIC DNA]</scope>
    <source>
        <strain evidence="4 5">ZMCS4</strain>
    </source>
</reference>
<keyword evidence="5" id="KW-1185">Reference proteome</keyword>
<protein>
    <submittedName>
        <fullName evidence="4">Extracellular solute-binding protein</fullName>
    </submittedName>
</protein>
<dbReference type="EMBL" id="JAYDYW010000004">
    <property type="protein sequence ID" value="MEE1672662.1"/>
    <property type="molecule type" value="Genomic_DNA"/>
</dbReference>
<gene>
    <name evidence="4" type="ORF">SNR37_002072</name>
</gene>
<dbReference type="PANTHER" id="PTHR30061">
    <property type="entry name" value="MALTOSE-BINDING PERIPLASMIC PROTEIN"/>
    <property type="match status" value="1"/>
</dbReference>
<evidence type="ECO:0000256" key="3">
    <source>
        <dbReference type="ARBA" id="ARBA00022729"/>
    </source>
</evidence>
<comment type="similarity">
    <text evidence="1">Belongs to the bacterial solute-binding protein 1 family.</text>
</comment>
<reference evidence="5" key="1">
    <citation type="submission" date="2023-07" db="EMBL/GenBank/DDBJ databases">
        <title>Draft genome sequence of Agarivorans aestuarii strain ZMCS4, a CAZymes producing bacteria isolated from the marine brown algae Clodostephus spongiosus.</title>
        <authorList>
            <person name="Lorente B."/>
            <person name="Cabral C."/>
            <person name="Frias J."/>
            <person name="Faria J."/>
            <person name="Toubarro D."/>
        </authorList>
    </citation>
    <scope>NUCLEOTIDE SEQUENCE [LARGE SCALE GENOMIC DNA]</scope>
    <source>
        <strain evidence="5">ZMCS4</strain>
    </source>
</reference>
<evidence type="ECO:0000256" key="2">
    <source>
        <dbReference type="ARBA" id="ARBA00022448"/>
    </source>
</evidence>
<evidence type="ECO:0000313" key="5">
    <source>
        <dbReference type="Proteomes" id="UP001310248"/>
    </source>
</evidence>
<evidence type="ECO:0000256" key="1">
    <source>
        <dbReference type="ARBA" id="ARBA00008520"/>
    </source>
</evidence>
<dbReference type="Gene3D" id="3.40.190.10">
    <property type="entry name" value="Periplasmic binding protein-like II"/>
    <property type="match status" value="2"/>
</dbReference>
<dbReference type="PANTHER" id="PTHR30061:SF50">
    <property type="entry name" value="MALTOSE_MALTODEXTRIN-BINDING PERIPLASMIC PROTEIN"/>
    <property type="match status" value="1"/>
</dbReference>
<dbReference type="InterPro" id="IPR006059">
    <property type="entry name" value="SBP"/>
</dbReference>
<organism evidence="4 5">
    <name type="scientific">Agarivorans aestuarii</name>
    <dbReference type="NCBI Taxonomy" id="1563703"/>
    <lineage>
        <taxon>Bacteria</taxon>
        <taxon>Pseudomonadati</taxon>
        <taxon>Pseudomonadota</taxon>
        <taxon>Gammaproteobacteria</taxon>
        <taxon>Alteromonadales</taxon>
        <taxon>Alteromonadaceae</taxon>
        <taxon>Agarivorans</taxon>
    </lineage>
</organism>
<dbReference type="SUPFAM" id="SSF53850">
    <property type="entry name" value="Periplasmic binding protein-like II"/>
    <property type="match status" value="1"/>
</dbReference>